<name>A0AAE0PJ76_SORBR</name>
<feature type="region of interest" description="Disordered" evidence="1">
    <location>
        <begin position="122"/>
        <end position="152"/>
    </location>
</feature>
<proteinExistence type="predicted"/>
<sequence>MKVVSHASVLLHCHPDCPCGPEKGLCLDVLSMPLVPACIHRRHPSNVIVGWQGWQVGSRLWFLLCVGWLKAKRIFFFLGKRAKSWRPHFRGERHPIPFDGGNTSNWPRGASSGRVAWRDCKGLTDGQRGPANDGRLRSRGSRKSGDGTHELC</sequence>
<dbReference type="EMBL" id="JAUTDP010000003">
    <property type="protein sequence ID" value="KAK3400970.1"/>
    <property type="molecule type" value="Genomic_DNA"/>
</dbReference>
<evidence type="ECO:0000256" key="1">
    <source>
        <dbReference type="SAM" id="MobiDB-lite"/>
    </source>
</evidence>
<protein>
    <submittedName>
        <fullName evidence="2">Uncharacterized protein</fullName>
    </submittedName>
</protein>
<dbReference type="AlphaFoldDB" id="A0AAE0PJ76"/>
<gene>
    <name evidence="2" type="ORF">B0T20DRAFT_405674</name>
</gene>
<evidence type="ECO:0000313" key="3">
    <source>
        <dbReference type="Proteomes" id="UP001281003"/>
    </source>
</evidence>
<reference evidence="2" key="1">
    <citation type="journal article" date="2023" name="Mol. Phylogenet. Evol.">
        <title>Genome-scale phylogeny and comparative genomics of the fungal order Sordariales.</title>
        <authorList>
            <person name="Hensen N."/>
            <person name="Bonometti L."/>
            <person name="Westerberg I."/>
            <person name="Brannstrom I.O."/>
            <person name="Guillou S."/>
            <person name="Cros-Aarteil S."/>
            <person name="Calhoun S."/>
            <person name="Haridas S."/>
            <person name="Kuo A."/>
            <person name="Mondo S."/>
            <person name="Pangilinan J."/>
            <person name="Riley R."/>
            <person name="LaButti K."/>
            <person name="Andreopoulos B."/>
            <person name="Lipzen A."/>
            <person name="Chen C."/>
            <person name="Yan M."/>
            <person name="Daum C."/>
            <person name="Ng V."/>
            <person name="Clum A."/>
            <person name="Steindorff A."/>
            <person name="Ohm R.A."/>
            <person name="Martin F."/>
            <person name="Silar P."/>
            <person name="Natvig D.O."/>
            <person name="Lalanne C."/>
            <person name="Gautier V."/>
            <person name="Ament-Velasquez S.L."/>
            <person name="Kruys A."/>
            <person name="Hutchinson M.I."/>
            <person name="Powell A.J."/>
            <person name="Barry K."/>
            <person name="Miller A.N."/>
            <person name="Grigoriev I.V."/>
            <person name="Debuchy R."/>
            <person name="Gladieux P."/>
            <person name="Hiltunen Thoren M."/>
            <person name="Johannesson H."/>
        </authorList>
    </citation>
    <scope>NUCLEOTIDE SEQUENCE</scope>
    <source>
        <strain evidence="2">FGSC 1904</strain>
    </source>
</reference>
<evidence type="ECO:0000313" key="2">
    <source>
        <dbReference type="EMBL" id="KAK3400970.1"/>
    </source>
</evidence>
<keyword evidence="3" id="KW-1185">Reference proteome</keyword>
<organism evidence="2 3">
    <name type="scientific">Sordaria brevicollis</name>
    <dbReference type="NCBI Taxonomy" id="83679"/>
    <lineage>
        <taxon>Eukaryota</taxon>
        <taxon>Fungi</taxon>
        <taxon>Dikarya</taxon>
        <taxon>Ascomycota</taxon>
        <taxon>Pezizomycotina</taxon>
        <taxon>Sordariomycetes</taxon>
        <taxon>Sordariomycetidae</taxon>
        <taxon>Sordariales</taxon>
        <taxon>Sordariaceae</taxon>
        <taxon>Sordaria</taxon>
    </lineage>
</organism>
<comment type="caution">
    <text evidence="2">The sequence shown here is derived from an EMBL/GenBank/DDBJ whole genome shotgun (WGS) entry which is preliminary data.</text>
</comment>
<feature type="compositionally biased region" description="Basic and acidic residues" evidence="1">
    <location>
        <begin position="143"/>
        <end position="152"/>
    </location>
</feature>
<dbReference type="Proteomes" id="UP001281003">
    <property type="component" value="Unassembled WGS sequence"/>
</dbReference>
<accession>A0AAE0PJ76</accession>
<reference evidence="2" key="2">
    <citation type="submission" date="2023-07" db="EMBL/GenBank/DDBJ databases">
        <authorList>
            <consortium name="Lawrence Berkeley National Laboratory"/>
            <person name="Haridas S."/>
            <person name="Hensen N."/>
            <person name="Bonometti L."/>
            <person name="Westerberg I."/>
            <person name="Brannstrom I.O."/>
            <person name="Guillou S."/>
            <person name="Cros-Aarteil S."/>
            <person name="Calhoun S."/>
            <person name="Kuo A."/>
            <person name="Mondo S."/>
            <person name="Pangilinan J."/>
            <person name="Riley R."/>
            <person name="LaButti K."/>
            <person name="Andreopoulos B."/>
            <person name="Lipzen A."/>
            <person name="Chen C."/>
            <person name="Yanf M."/>
            <person name="Daum C."/>
            <person name="Ng V."/>
            <person name="Clum A."/>
            <person name="Steindorff A."/>
            <person name="Ohm R."/>
            <person name="Martin F."/>
            <person name="Silar P."/>
            <person name="Natvig D."/>
            <person name="Lalanne C."/>
            <person name="Gautier V."/>
            <person name="Ament-velasquez S.L."/>
            <person name="Kruys A."/>
            <person name="Hutchinson M.I."/>
            <person name="Powell A.J."/>
            <person name="Barry K."/>
            <person name="Miller A.N."/>
            <person name="Grigoriev I.V."/>
            <person name="Debuchy R."/>
            <person name="Gladieux P."/>
            <person name="Thoren M.H."/>
            <person name="Johannesson H."/>
        </authorList>
    </citation>
    <scope>NUCLEOTIDE SEQUENCE</scope>
    <source>
        <strain evidence="2">FGSC 1904</strain>
    </source>
</reference>